<evidence type="ECO:0000313" key="5">
    <source>
        <dbReference type="EMBL" id="MEQ2469819.1"/>
    </source>
</evidence>
<dbReference type="EMBL" id="JBBMEZ010000012">
    <property type="protein sequence ID" value="MEQ2469819.1"/>
    <property type="molecule type" value="Genomic_DNA"/>
</dbReference>
<comment type="similarity">
    <text evidence="1">Belongs to the class IV-like SAM-binding methyltransferase superfamily. RNA methyltransferase TrmH family.</text>
</comment>
<evidence type="ECO:0000313" key="6">
    <source>
        <dbReference type="Proteomes" id="UP001490816"/>
    </source>
</evidence>
<keyword evidence="2 5" id="KW-0489">Methyltransferase</keyword>
<dbReference type="Pfam" id="PF22435">
    <property type="entry name" value="MRM3-like_sub_bind"/>
    <property type="match status" value="1"/>
</dbReference>
<dbReference type="PANTHER" id="PTHR43191:SF2">
    <property type="entry name" value="RRNA METHYLTRANSFERASE 3, MITOCHONDRIAL"/>
    <property type="match status" value="1"/>
</dbReference>
<organism evidence="5 6">
    <name type="scientific">Ruminococcoides intestinale</name>
    <dbReference type="NCBI Taxonomy" id="3133162"/>
    <lineage>
        <taxon>Bacteria</taxon>
        <taxon>Bacillati</taxon>
        <taxon>Bacillota</taxon>
        <taxon>Clostridia</taxon>
        <taxon>Eubacteriales</taxon>
        <taxon>Oscillospiraceae</taxon>
        <taxon>Ruminococcoides</taxon>
    </lineage>
</organism>
<dbReference type="InterPro" id="IPR029028">
    <property type="entry name" value="Alpha/beta_knot_MTases"/>
</dbReference>
<keyword evidence="6" id="KW-1185">Reference proteome</keyword>
<dbReference type="Pfam" id="PF00588">
    <property type="entry name" value="SpoU_methylase"/>
    <property type="match status" value="1"/>
</dbReference>
<dbReference type="InterPro" id="IPR001537">
    <property type="entry name" value="SpoU_MeTrfase"/>
</dbReference>
<comment type="caution">
    <text evidence="5">The sequence shown here is derived from an EMBL/GenBank/DDBJ whole genome shotgun (WGS) entry which is preliminary data.</text>
</comment>
<keyword evidence="3" id="KW-0808">Transferase</keyword>
<dbReference type="SMART" id="SM00967">
    <property type="entry name" value="SpoU_sub_bind"/>
    <property type="match status" value="1"/>
</dbReference>
<dbReference type="InterPro" id="IPR013123">
    <property type="entry name" value="SpoU_subst-bd"/>
</dbReference>
<dbReference type="Gene3D" id="3.40.1280.10">
    <property type="match status" value="1"/>
</dbReference>
<dbReference type="InterPro" id="IPR051259">
    <property type="entry name" value="rRNA_Methyltransferase"/>
</dbReference>
<evidence type="ECO:0000259" key="4">
    <source>
        <dbReference type="SMART" id="SM00967"/>
    </source>
</evidence>
<dbReference type="Proteomes" id="UP001490816">
    <property type="component" value="Unassembled WGS sequence"/>
</dbReference>
<dbReference type="PANTHER" id="PTHR43191">
    <property type="entry name" value="RRNA METHYLTRANSFERASE 3"/>
    <property type="match status" value="1"/>
</dbReference>
<dbReference type="GO" id="GO:0032259">
    <property type="term" value="P:methylation"/>
    <property type="evidence" value="ECO:0007669"/>
    <property type="project" value="UniProtKB-KW"/>
</dbReference>
<dbReference type="SUPFAM" id="SSF55315">
    <property type="entry name" value="L30e-like"/>
    <property type="match status" value="1"/>
</dbReference>
<sequence>MTILSSKDNSNIKNAVKLRKSAKYRRESGLFIAEGVRICMDAMLSKACIDTFFASEKASEKYADDFLKLQKYSDKTFIVSDKIFNQMCDTESPQGFLCVIKALDKTACFDKIKTGDKFLALDNLQDPGNLGTILRTAEALNVTGIVLSADCCDIYSPKVVRGSMGAVFRLPFVVSDTISGYLNAHSELESYAAVVSASADKITTTPFVSPCIVAVGNEGNGLKEETISACKHKITIPMEGRAESLNAAVAASIIMWEMMK</sequence>
<protein>
    <submittedName>
        <fullName evidence="5">RNA methyltransferase</fullName>
    </submittedName>
</protein>
<dbReference type="RefSeq" id="WP_117948943.1">
    <property type="nucleotide sequence ID" value="NZ_JBBMEZ010000012.1"/>
</dbReference>
<dbReference type="CDD" id="cd18095">
    <property type="entry name" value="SpoU-like_rRNA-MTase"/>
    <property type="match status" value="1"/>
</dbReference>
<evidence type="ECO:0000256" key="3">
    <source>
        <dbReference type="ARBA" id="ARBA00022679"/>
    </source>
</evidence>
<evidence type="ECO:0000256" key="1">
    <source>
        <dbReference type="ARBA" id="ARBA00007228"/>
    </source>
</evidence>
<proteinExistence type="inferred from homology"/>
<feature type="domain" description="RNA 2-O ribose methyltransferase substrate binding" evidence="4">
    <location>
        <begin position="32"/>
        <end position="106"/>
    </location>
</feature>
<gene>
    <name evidence="5" type="ORF">WMO39_05660</name>
</gene>
<dbReference type="GO" id="GO:0008168">
    <property type="term" value="F:methyltransferase activity"/>
    <property type="evidence" value="ECO:0007669"/>
    <property type="project" value="UniProtKB-KW"/>
</dbReference>
<dbReference type="SUPFAM" id="SSF75217">
    <property type="entry name" value="alpha/beta knot"/>
    <property type="match status" value="1"/>
</dbReference>
<dbReference type="Gene3D" id="3.30.1330.30">
    <property type="match status" value="1"/>
</dbReference>
<name>A0ABV1FD43_9FIRM</name>
<accession>A0ABV1FD43</accession>
<dbReference type="InterPro" id="IPR029026">
    <property type="entry name" value="tRNA_m1G_MTases_N"/>
</dbReference>
<dbReference type="InterPro" id="IPR053888">
    <property type="entry name" value="MRM3-like_sub_bind"/>
</dbReference>
<dbReference type="InterPro" id="IPR029064">
    <property type="entry name" value="Ribosomal_eL30-like_sf"/>
</dbReference>
<reference evidence="5 6" key="1">
    <citation type="submission" date="2024-03" db="EMBL/GenBank/DDBJ databases">
        <title>Human intestinal bacterial collection.</title>
        <authorList>
            <person name="Pauvert C."/>
            <person name="Hitch T.C.A."/>
            <person name="Clavel T."/>
        </authorList>
    </citation>
    <scope>NUCLEOTIDE SEQUENCE [LARGE SCALE GENOMIC DNA]</scope>
    <source>
        <strain evidence="5 6">CLA-JM-H38</strain>
    </source>
</reference>
<evidence type="ECO:0000256" key="2">
    <source>
        <dbReference type="ARBA" id="ARBA00022603"/>
    </source>
</evidence>